<sequence length="171" mass="18399">MESPATAIGSGGAAVRPARAPSPAAADDITASRRKTPRRSGPAPRPGAARTRAEAGQCGPPRSGPPPCALRTPPEVRARPHLSRRLEGPRPKGPVTSRRRQPAGRESSPRLPARGPRVPFTGYARRARGSPSEVETLARLLSLSWPFWRLLRSSRDSGPLFVFLIHECLND</sequence>
<gene>
    <name evidence="2" type="ORF">MRATA1EN1_LOCUS27944</name>
</gene>
<evidence type="ECO:0000313" key="2">
    <source>
        <dbReference type="EMBL" id="CAI9178982.1"/>
    </source>
</evidence>
<accession>A0ABN8ZYD1</accession>
<evidence type="ECO:0000256" key="1">
    <source>
        <dbReference type="SAM" id="MobiDB-lite"/>
    </source>
</evidence>
<dbReference type="Proteomes" id="UP001176941">
    <property type="component" value="Chromosome 8"/>
</dbReference>
<organism evidence="2 3">
    <name type="scientific">Rangifer tarandus platyrhynchus</name>
    <name type="common">Svalbard reindeer</name>
    <dbReference type="NCBI Taxonomy" id="3082113"/>
    <lineage>
        <taxon>Eukaryota</taxon>
        <taxon>Metazoa</taxon>
        <taxon>Chordata</taxon>
        <taxon>Craniata</taxon>
        <taxon>Vertebrata</taxon>
        <taxon>Euteleostomi</taxon>
        <taxon>Mammalia</taxon>
        <taxon>Eutheria</taxon>
        <taxon>Laurasiatheria</taxon>
        <taxon>Artiodactyla</taxon>
        <taxon>Ruminantia</taxon>
        <taxon>Pecora</taxon>
        <taxon>Cervidae</taxon>
        <taxon>Odocoileinae</taxon>
        <taxon>Rangifer</taxon>
    </lineage>
</organism>
<feature type="region of interest" description="Disordered" evidence="1">
    <location>
        <begin position="1"/>
        <end position="129"/>
    </location>
</feature>
<feature type="compositionally biased region" description="Low complexity" evidence="1">
    <location>
        <begin position="39"/>
        <end position="56"/>
    </location>
</feature>
<protein>
    <submittedName>
        <fullName evidence="2">Uncharacterized protein</fullName>
    </submittedName>
</protein>
<evidence type="ECO:0000313" key="3">
    <source>
        <dbReference type="Proteomes" id="UP001176941"/>
    </source>
</evidence>
<name>A0ABN8ZYD1_RANTA</name>
<proteinExistence type="predicted"/>
<feature type="compositionally biased region" description="Low complexity" evidence="1">
    <location>
        <begin position="13"/>
        <end position="26"/>
    </location>
</feature>
<reference evidence="2" key="1">
    <citation type="submission" date="2023-04" db="EMBL/GenBank/DDBJ databases">
        <authorList>
            <consortium name="ELIXIR-Norway"/>
        </authorList>
    </citation>
    <scope>NUCLEOTIDE SEQUENCE [LARGE SCALE GENOMIC DNA]</scope>
</reference>
<dbReference type="EMBL" id="OX459944">
    <property type="protein sequence ID" value="CAI9178982.1"/>
    <property type="molecule type" value="Genomic_DNA"/>
</dbReference>
<feature type="compositionally biased region" description="Basic and acidic residues" evidence="1">
    <location>
        <begin position="74"/>
        <end position="90"/>
    </location>
</feature>
<keyword evidence="3" id="KW-1185">Reference proteome</keyword>